<gene>
    <name evidence="2" type="ORF">L9059_00360</name>
</gene>
<keyword evidence="1" id="KW-1133">Transmembrane helix</keyword>
<dbReference type="EMBL" id="JAKNRW010000001">
    <property type="protein sequence ID" value="MCK1788665.1"/>
    <property type="molecule type" value="Genomic_DNA"/>
</dbReference>
<reference evidence="2 3" key="1">
    <citation type="submission" date="2022-02" db="EMBL/GenBank/DDBJ databases">
        <title>Comparative genomics of the first Antarctic Pseudomonas spp. capable of biotransforming 2,4,6-Trinitrotoluene.</title>
        <authorList>
            <person name="Cabrera M.A."/>
            <person name="Marquez S.L."/>
            <person name="Perez-Donoso J.M."/>
        </authorList>
    </citation>
    <scope>NUCLEOTIDE SEQUENCE [LARGE SCALE GENOMIC DNA]</scope>
    <source>
        <strain evidence="2 3">TNT19</strain>
    </source>
</reference>
<sequence length="155" mass="17386">MIDVPSNVIWIVGLVMLVCALAFLWNNRMSNHVASVVRLENEPHQQIVETVIDPHRYKAVPGLTPAAPAVTIENDEEPAGICQAEESVLNQDQAVQDDFPDNEDAQRMLNLAWLLEVHGDFEGRDEFSRMVIESTEASPRQRDRAQALLRNDSIA</sequence>
<name>A0ABT0ESG8_9PSED</name>
<keyword evidence="1" id="KW-0812">Transmembrane</keyword>
<feature type="transmembrane region" description="Helical" evidence="1">
    <location>
        <begin position="6"/>
        <end position="25"/>
    </location>
</feature>
<evidence type="ECO:0000313" key="3">
    <source>
        <dbReference type="Proteomes" id="UP001299876"/>
    </source>
</evidence>
<evidence type="ECO:0000313" key="2">
    <source>
        <dbReference type="EMBL" id="MCK1788665.1"/>
    </source>
</evidence>
<organism evidence="2 3">
    <name type="scientific">Pseudomonas violetae</name>
    <dbReference type="NCBI Taxonomy" id="2915813"/>
    <lineage>
        <taxon>Bacteria</taxon>
        <taxon>Pseudomonadati</taxon>
        <taxon>Pseudomonadota</taxon>
        <taxon>Gammaproteobacteria</taxon>
        <taxon>Pseudomonadales</taxon>
        <taxon>Pseudomonadaceae</taxon>
        <taxon>Pseudomonas</taxon>
    </lineage>
</organism>
<keyword evidence="3" id="KW-1185">Reference proteome</keyword>
<comment type="caution">
    <text evidence="2">The sequence shown here is derived from an EMBL/GenBank/DDBJ whole genome shotgun (WGS) entry which is preliminary data.</text>
</comment>
<dbReference type="Proteomes" id="UP001299876">
    <property type="component" value="Unassembled WGS sequence"/>
</dbReference>
<protein>
    <submittedName>
        <fullName evidence="2">Uncharacterized protein</fullName>
    </submittedName>
</protein>
<dbReference type="RefSeq" id="WP_247285558.1">
    <property type="nucleotide sequence ID" value="NZ_JAKNRW010000001.1"/>
</dbReference>
<accession>A0ABT0ESG8</accession>
<proteinExistence type="predicted"/>
<evidence type="ECO:0000256" key="1">
    <source>
        <dbReference type="SAM" id="Phobius"/>
    </source>
</evidence>
<keyword evidence="1" id="KW-0472">Membrane</keyword>